<sequence>MELRQVEGHQRGRQCGRQWRVFCGGVADCPLIGTQQCTRPIGCCADTAARRRRAPAADAVQAPVAKAITQRCGHRKSAEQRAQHREAELADAGRSVTHGWNLAGRELRIMGDQRWG</sequence>
<organism evidence="1 2">
    <name type="scientific">Rhizopus delemar</name>
    <dbReference type="NCBI Taxonomy" id="936053"/>
    <lineage>
        <taxon>Eukaryota</taxon>
        <taxon>Fungi</taxon>
        <taxon>Fungi incertae sedis</taxon>
        <taxon>Mucoromycota</taxon>
        <taxon>Mucoromycotina</taxon>
        <taxon>Mucoromycetes</taxon>
        <taxon>Mucorales</taxon>
        <taxon>Mucorineae</taxon>
        <taxon>Rhizopodaceae</taxon>
        <taxon>Rhizopus</taxon>
    </lineage>
</organism>
<protein>
    <submittedName>
        <fullName evidence="1">Uncharacterized protein</fullName>
    </submittedName>
</protein>
<dbReference type="Proteomes" id="UP000740926">
    <property type="component" value="Unassembled WGS sequence"/>
</dbReference>
<evidence type="ECO:0000313" key="1">
    <source>
        <dbReference type="EMBL" id="KAG1530279.1"/>
    </source>
</evidence>
<dbReference type="EMBL" id="JAANIU010012792">
    <property type="protein sequence ID" value="KAG1530279.1"/>
    <property type="molecule type" value="Genomic_DNA"/>
</dbReference>
<dbReference type="AlphaFoldDB" id="A0A9P6XQC5"/>
<keyword evidence="2" id="KW-1185">Reference proteome</keyword>
<proteinExistence type="predicted"/>
<reference evidence="1 2" key="1">
    <citation type="journal article" date="2020" name="Microb. Genom.">
        <title>Genetic diversity of clinical and environmental Mucorales isolates obtained from an investigation of mucormycosis cases among solid organ transplant recipients.</title>
        <authorList>
            <person name="Nguyen M.H."/>
            <person name="Kaul D."/>
            <person name="Muto C."/>
            <person name="Cheng S.J."/>
            <person name="Richter R.A."/>
            <person name="Bruno V.M."/>
            <person name="Liu G."/>
            <person name="Beyhan S."/>
            <person name="Sundermann A.J."/>
            <person name="Mounaud S."/>
            <person name="Pasculle A.W."/>
            <person name="Nierman W.C."/>
            <person name="Driscoll E."/>
            <person name="Cumbie R."/>
            <person name="Clancy C.J."/>
            <person name="Dupont C.L."/>
        </authorList>
    </citation>
    <scope>NUCLEOTIDE SEQUENCE [LARGE SCALE GENOMIC DNA]</scope>
    <source>
        <strain evidence="1 2">GL24</strain>
    </source>
</reference>
<accession>A0A9P6XQC5</accession>
<name>A0A9P6XQC5_9FUNG</name>
<comment type="caution">
    <text evidence="1">The sequence shown here is derived from an EMBL/GenBank/DDBJ whole genome shotgun (WGS) entry which is preliminary data.</text>
</comment>
<evidence type="ECO:0000313" key="2">
    <source>
        <dbReference type="Proteomes" id="UP000740926"/>
    </source>
</evidence>
<gene>
    <name evidence="1" type="ORF">G6F50_017425</name>
</gene>